<dbReference type="AlphaFoldDB" id="Q1IQ05"/>
<dbReference type="EMBL" id="CP000360">
    <property type="protein sequence ID" value="ABF41045.1"/>
    <property type="molecule type" value="Genomic_DNA"/>
</dbReference>
<dbReference type="SUPFAM" id="SSF51182">
    <property type="entry name" value="RmlC-like cupins"/>
    <property type="match status" value="1"/>
</dbReference>
<feature type="region of interest" description="Disordered" evidence="1">
    <location>
        <begin position="109"/>
        <end position="128"/>
    </location>
</feature>
<keyword evidence="4" id="KW-1185">Reference proteome</keyword>
<evidence type="ECO:0000313" key="4">
    <source>
        <dbReference type="Proteomes" id="UP000002432"/>
    </source>
</evidence>
<dbReference type="STRING" id="204669.Acid345_2044"/>
<dbReference type="Pfam" id="PF07883">
    <property type="entry name" value="Cupin_2"/>
    <property type="match status" value="1"/>
</dbReference>
<dbReference type="InterPro" id="IPR011051">
    <property type="entry name" value="RmlC_Cupin_sf"/>
</dbReference>
<evidence type="ECO:0000256" key="1">
    <source>
        <dbReference type="SAM" id="MobiDB-lite"/>
    </source>
</evidence>
<organism evidence="3 4">
    <name type="scientific">Koribacter versatilis (strain Ellin345)</name>
    <dbReference type="NCBI Taxonomy" id="204669"/>
    <lineage>
        <taxon>Bacteria</taxon>
        <taxon>Pseudomonadati</taxon>
        <taxon>Acidobacteriota</taxon>
        <taxon>Terriglobia</taxon>
        <taxon>Terriglobales</taxon>
        <taxon>Candidatus Korobacteraceae</taxon>
        <taxon>Candidatus Korobacter</taxon>
    </lineage>
</organism>
<dbReference type="KEGG" id="aba:Acid345_2044"/>
<dbReference type="HOGENOM" id="CLU_155086_0_0_0"/>
<accession>Q1IQ05</accession>
<dbReference type="Gene3D" id="2.60.120.10">
    <property type="entry name" value="Jelly Rolls"/>
    <property type="match status" value="1"/>
</dbReference>
<dbReference type="PANTHER" id="PTHR43346">
    <property type="entry name" value="LIGAND BINDING DOMAIN PROTEIN, PUTATIVE (AFU_ORTHOLOGUE AFUA_6G14370)-RELATED"/>
    <property type="match status" value="1"/>
</dbReference>
<gene>
    <name evidence="3" type="ordered locus">Acid345_2044</name>
</gene>
<dbReference type="eggNOG" id="COG0662">
    <property type="taxonomic scope" value="Bacteria"/>
</dbReference>
<dbReference type="EnsemblBacteria" id="ABF41045">
    <property type="protein sequence ID" value="ABF41045"/>
    <property type="gene ID" value="Acid345_2044"/>
</dbReference>
<sequence>MPTHLVKKEDLPFVGSSHRFIGEDHDVAVSIFLLEAKPGRGAPLHVHEYDEVLTIQEGTARMVIGNDVFEVSGGYVAVVKAGTPHGFVNIGEGPLKQVDVHMNPRFEQVNLPPTDVSQRAGLPVPQGV</sequence>
<dbReference type="InterPro" id="IPR052538">
    <property type="entry name" value="Flavonoid_dioxygenase-like"/>
</dbReference>
<dbReference type="PANTHER" id="PTHR43346:SF1">
    <property type="entry name" value="QUERCETIN 2,3-DIOXYGENASE-RELATED"/>
    <property type="match status" value="1"/>
</dbReference>
<dbReference type="InterPro" id="IPR014710">
    <property type="entry name" value="RmlC-like_jellyroll"/>
</dbReference>
<protein>
    <recommendedName>
        <fullName evidence="2">Cupin type-2 domain-containing protein</fullName>
    </recommendedName>
</protein>
<evidence type="ECO:0000313" key="3">
    <source>
        <dbReference type="EMBL" id="ABF41045.1"/>
    </source>
</evidence>
<dbReference type="InterPro" id="IPR013096">
    <property type="entry name" value="Cupin_2"/>
</dbReference>
<evidence type="ECO:0000259" key="2">
    <source>
        <dbReference type="Pfam" id="PF07883"/>
    </source>
</evidence>
<dbReference type="OrthoDB" id="122936at2"/>
<feature type="domain" description="Cupin type-2" evidence="2">
    <location>
        <begin position="33"/>
        <end position="100"/>
    </location>
</feature>
<dbReference type="RefSeq" id="WP_011522846.1">
    <property type="nucleotide sequence ID" value="NC_008009.1"/>
</dbReference>
<name>Q1IQ05_KORVE</name>
<reference evidence="3 4" key="1">
    <citation type="journal article" date="2009" name="Appl. Environ. Microbiol.">
        <title>Three genomes from the phylum Acidobacteria provide insight into the lifestyles of these microorganisms in soils.</title>
        <authorList>
            <person name="Ward N.L."/>
            <person name="Challacombe J.F."/>
            <person name="Janssen P.H."/>
            <person name="Henrissat B."/>
            <person name="Coutinho P.M."/>
            <person name="Wu M."/>
            <person name="Xie G."/>
            <person name="Haft D.H."/>
            <person name="Sait M."/>
            <person name="Badger J."/>
            <person name="Barabote R.D."/>
            <person name="Bradley B."/>
            <person name="Brettin T.S."/>
            <person name="Brinkac L.M."/>
            <person name="Bruce D."/>
            <person name="Creasy T."/>
            <person name="Daugherty S.C."/>
            <person name="Davidsen T.M."/>
            <person name="DeBoy R.T."/>
            <person name="Detter J.C."/>
            <person name="Dodson R.J."/>
            <person name="Durkin A.S."/>
            <person name="Ganapathy A."/>
            <person name="Gwinn-Giglio M."/>
            <person name="Han C.S."/>
            <person name="Khouri H."/>
            <person name="Kiss H."/>
            <person name="Kothari S.P."/>
            <person name="Madupu R."/>
            <person name="Nelson K.E."/>
            <person name="Nelson W.C."/>
            <person name="Paulsen I."/>
            <person name="Penn K."/>
            <person name="Ren Q."/>
            <person name="Rosovitz M.J."/>
            <person name="Selengut J.D."/>
            <person name="Shrivastava S."/>
            <person name="Sullivan S.A."/>
            <person name="Tapia R."/>
            <person name="Thompson L.S."/>
            <person name="Watkins K.L."/>
            <person name="Yang Q."/>
            <person name="Yu C."/>
            <person name="Zafar N."/>
            <person name="Zhou L."/>
            <person name="Kuske C.R."/>
        </authorList>
    </citation>
    <scope>NUCLEOTIDE SEQUENCE [LARGE SCALE GENOMIC DNA]</scope>
    <source>
        <strain evidence="3 4">Ellin345</strain>
    </source>
</reference>
<dbReference type="Proteomes" id="UP000002432">
    <property type="component" value="Chromosome"/>
</dbReference>
<proteinExistence type="predicted"/>